<evidence type="ECO:0000256" key="10">
    <source>
        <dbReference type="ARBA" id="ARBA00023077"/>
    </source>
</evidence>
<evidence type="ECO:0000259" key="17">
    <source>
        <dbReference type="Pfam" id="PF00593"/>
    </source>
</evidence>
<dbReference type="Gene3D" id="2.40.170.20">
    <property type="entry name" value="TonB-dependent receptor, beta-barrel domain"/>
    <property type="match status" value="1"/>
</dbReference>
<dbReference type="InterPro" id="IPR012910">
    <property type="entry name" value="Plug_dom"/>
</dbReference>
<dbReference type="InterPro" id="IPR010916">
    <property type="entry name" value="TonB_box_CS"/>
</dbReference>
<comment type="caution">
    <text evidence="19">The sequence shown here is derived from an EMBL/GenBank/DDBJ whole genome shotgun (WGS) entry which is preliminary data.</text>
</comment>
<dbReference type="Proteomes" id="UP001367771">
    <property type="component" value="Unassembled WGS sequence"/>
</dbReference>
<evidence type="ECO:0000256" key="2">
    <source>
        <dbReference type="ARBA" id="ARBA00009810"/>
    </source>
</evidence>
<evidence type="ECO:0000256" key="15">
    <source>
        <dbReference type="PROSITE-ProRule" id="PRU10143"/>
    </source>
</evidence>
<evidence type="ECO:0000313" key="20">
    <source>
        <dbReference type="Proteomes" id="UP001367771"/>
    </source>
</evidence>
<dbReference type="EMBL" id="JBBBDM010000001">
    <property type="protein sequence ID" value="MEI5685661.1"/>
    <property type="molecule type" value="Genomic_DNA"/>
</dbReference>
<feature type="domain" description="TonB-dependent receptor plug" evidence="18">
    <location>
        <begin position="61"/>
        <end position="156"/>
    </location>
</feature>
<protein>
    <submittedName>
        <fullName evidence="19">TonB-dependent siderophore receptor</fullName>
    </submittedName>
</protein>
<dbReference type="InterPro" id="IPR036942">
    <property type="entry name" value="Beta-barrel_TonB_sf"/>
</dbReference>
<dbReference type="InterPro" id="IPR039426">
    <property type="entry name" value="TonB-dep_rcpt-like"/>
</dbReference>
<keyword evidence="5" id="KW-0410">Iron transport</keyword>
<dbReference type="Gene3D" id="2.170.130.10">
    <property type="entry name" value="TonB-dependent receptor, plug domain"/>
    <property type="match status" value="1"/>
</dbReference>
<evidence type="ECO:0000256" key="8">
    <source>
        <dbReference type="ARBA" id="ARBA00023004"/>
    </source>
</evidence>
<keyword evidence="10 15" id="KW-0798">TonB box</keyword>
<sequence>MIDTSLAMRIGIVIAVGYGAVSAAAAQTAPEDEPGETILVTASPQGYTASETGLAKIPVPLRDLPQSIATVTAAVLRDQRALSVQDALKNVPGVSFAAGDGQRDQVTIRGFSAIADQYVNGFRDDALYYRDLSNVERVEVVKGPAAVLFGRGSSGGLINRVLKRPDSNVTAAALSAGSFAARRAEWDVGRFDARSGVGFRITGAHEDDDSFRDQQLLRRSAIAPSLLIGEGRATTLMLEADALHDHRLMDLGIPALGGRPIDVPRSTYYGAANARDVDTTTSKVYSQTVELTHRLSEALRFRNGFRHYDYRLWRNSTLPAAIDPVARTVTLQHGRLNRDEEGWSDQAELTWRGRIAGVDHVLLYGVELSRQTKRADTFAQVKVAVTSLFKPVLPVLDPARFTRIATATASVFDTGGVYVQDFADFGHGIKALVGVRRDRFRQATDQRLPVAARLVRTDIAWSPRAGIVLQPDATQSYYLSWSRSFQPSAETFALTASNADIAPEQTSNKEVGAKYTLLGGALNVQAAGFLLRRTGIKGTDPLDPTRLVAAGTQRTRGVELSAQMTLPAGFQAVAGYAYLDARITASSRPDFVGKGATIAPRHAANGFLSKSFAGRFGLGGGINYVGDRWADPLNTTVLPHYVTVDGLLWVATGPLRWQLNAYNLGNVHYTVAGHGTSALLNMPGAPRSVLGTLRIAL</sequence>
<proteinExistence type="inferred from homology"/>
<keyword evidence="8" id="KW-0408">Iron</keyword>
<dbReference type="PROSITE" id="PS00430">
    <property type="entry name" value="TONB_DEPENDENT_REC_1"/>
    <property type="match status" value="1"/>
</dbReference>
<evidence type="ECO:0000256" key="11">
    <source>
        <dbReference type="ARBA" id="ARBA00023136"/>
    </source>
</evidence>
<evidence type="ECO:0000256" key="3">
    <source>
        <dbReference type="ARBA" id="ARBA00022448"/>
    </source>
</evidence>
<dbReference type="PANTHER" id="PTHR32552:SF68">
    <property type="entry name" value="FERRICHROME OUTER MEMBRANE TRANSPORTER_PHAGE RECEPTOR"/>
    <property type="match status" value="1"/>
</dbReference>
<keyword evidence="20" id="KW-1185">Reference proteome</keyword>
<keyword evidence="13 14" id="KW-0998">Cell outer membrane</keyword>
<evidence type="ECO:0000256" key="5">
    <source>
        <dbReference type="ARBA" id="ARBA00022496"/>
    </source>
</evidence>
<evidence type="ECO:0000256" key="9">
    <source>
        <dbReference type="ARBA" id="ARBA00023065"/>
    </source>
</evidence>
<dbReference type="SUPFAM" id="SSF56935">
    <property type="entry name" value="Porins"/>
    <property type="match status" value="1"/>
</dbReference>
<evidence type="ECO:0000259" key="18">
    <source>
        <dbReference type="Pfam" id="PF07715"/>
    </source>
</evidence>
<keyword evidence="7" id="KW-0732">Signal</keyword>
<accession>A0ABU8GZ90</accession>
<evidence type="ECO:0000256" key="4">
    <source>
        <dbReference type="ARBA" id="ARBA00022452"/>
    </source>
</evidence>
<comment type="similarity">
    <text evidence="2 14 16">Belongs to the TonB-dependent receptor family.</text>
</comment>
<keyword evidence="4 14" id="KW-1134">Transmembrane beta strand</keyword>
<evidence type="ECO:0000256" key="14">
    <source>
        <dbReference type="PROSITE-ProRule" id="PRU01360"/>
    </source>
</evidence>
<gene>
    <name evidence="19" type="ORF">V8201_01070</name>
</gene>
<organism evidence="19 20">
    <name type="scientific">Sphingomonas kyungheensis</name>
    <dbReference type="NCBI Taxonomy" id="1069987"/>
    <lineage>
        <taxon>Bacteria</taxon>
        <taxon>Pseudomonadati</taxon>
        <taxon>Pseudomonadota</taxon>
        <taxon>Alphaproteobacteria</taxon>
        <taxon>Sphingomonadales</taxon>
        <taxon>Sphingomonadaceae</taxon>
        <taxon>Sphingomonas</taxon>
    </lineage>
</organism>
<evidence type="ECO:0000256" key="13">
    <source>
        <dbReference type="ARBA" id="ARBA00023237"/>
    </source>
</evidence>
<evidence type="ECO:0000256" key="16">
    <source>
        <dbReference type="RuleBase" id="RU003357"/>
    </source>
</evidence>
<keyword evidence="3 14" id="KW-0813">Transport</keyword>
<evidence type="ECO:0000256" key="12">
    <source>
        <dbReference type="ARBA" id="ARBA00023170"/>
    </source>
</evidence>
<dbReference type="CDD" id="cd01347">
    <property type="entry name" value="ligand_gated_channel"/>
    <property type="match status" value="1"/>
</dbReference>
<evidence type="ECO:0000256" key="7">
    <source>
        <dbReference type="ARBA" id="ARBA00022729"/>
    </source>
</evidence>
<dbReference type="Pfam" id="PF00593">
    <property type="entry name" value="TonB_dep_Rec_b-barrel"/>
    <property type="match status" value="1"/>
</dbReference>
<evidence type="ECO:0000256" key="6">
    <source>
        <dbReference type="ARBA" id="ARBA00022692"/>
    </source>
</evidence>
<dbReference type="PANTHER" id="PTHR32552">
    <property type="entry name" value="FERRICHROME IRON RECEPTOR-RELATED"/>
    <property type="match status" value="1"/>
</dbReference>
<keyword evidence="11 14" id="KW-0472">Membrane</keyword>
<evidence type="ECO:0000313" key="19">
    <source>
        <dbReference type="EMBL" id="MEI5685661.1"/>
    </source>
</evidence>
<keyword evidence="6 14" id="KW-0812">Transmembrane</keyword>
<keyword evidence="9" id="KW-0406">Ion transport</keyword>
<dbReference type="InterPro" id="IPR000531">
    <property type="entry name" value="Beta-barrel_TonB"/>
</dbReference>
<feature type="domain" description="TonB-dependent receptor-like beta-barrel" evidence="17">
    <location>
        <begin position="257"/>
        <end position="664"/>
    </location>
</feature>
<dbReference type="InterPro" id="IPR037066">
    <property type="entry name" value="Plug_dom_sf"/>
</dbReference>
<dbReference type="RefSeq" id="WP_336544266.1">
    <property type="nucleotide sequence ID" value="NZ_JBBBDM010000001.1"/>
</dbReference>
<feature type="short sequence motif" description="TonB box" evidence="15">
    <location>
        <begin position="37"/>
        <end position="43"/>
    </location>
</feature>
<name>A0ABU8GZ90_9SPHN</name>
<dbReference type="NCBIfam" id="TIGR01783">
    <property type="entry name" value="TonB-siderophor"/>
    <property type="match status" value="1"/>
</dbReference>
<reference evidence="19 20" key="1">
    <citation type="journal article" date="2013" name="Int. J. Syst. Evol. Microbiol.">
        <title>Sphingomonas kyungheensis sp. nov., a bacterium with ginsenoside-converting activity isolated from soil of a ginseng field.</title>
        <authorList>
            <person name="Son H.M."/>
            <person name="Yang J.E."/>
            <person name="Park Y."/>
            <person name="Han C.K."/>
            <person name="Kim S.G."/>
            <person name="Kook M."/>
            <person name="Yi T.H."/>
        </authorList>
    </citation>
    <scope>NUCLEOTIDE SEQUENCE [LARGE SCALE GENOMIC DNA]</scope>
    <source>
        <strain evidence="19 20">LMG 26582</strain>
    </source>
</reference>
<dbReference type="InterPro" id="IPR010105">
    <property type="entry name" value="TonB_sidphr_rcpt"/>
</dbReference>
<dbReference type="Pfam" id="PF07715">
    <property type="entry name" value="Plug"/>
    <property type="match status" value="1"/>
</dbReference>
<evidence type="ECO:0000256" key="1">
    <source>
        <dbReference type="ARBA" id="ARBA00004571"/>
    </source>
</evidence>
<dbReference type="PROSITE" id="PS52016">
    <property type="entry name" value="TONB_DEPENDENT_REC_3"/>
    <property type="match status" value="1"/>
</dbReference>
<comment type="subcellular location">
    <subcellularLocation>
        <location evidence="1 14">Cell outer membrane</location>
        <topology evidence="1 14">Multi-pass membrane protein</topology>
    </subcellularLocation>
</comment>
<keyword evidence="12 19" id="KW-0675">Receptor</keyword>